<evidence type="ECO:0000313" key="9">
    <source>
        <dbReference type="EMBL" id="CUU54410.1"/>
    </source>
</evidence>
<organism evidence="9 10">
    <name type="scientific">Parafrankia irregularis</name>
    <dbReference type="NCBI Taxonomy" id="795642"/>
    <lineage>
        <taxon>Bacteria</taxon>
        <taxon>Bacillati</taxon>
        <taxon>Actinomycetota</taxon>
        <taxon>Actinomycetes</taxon>
        <taxon>Frankiales</taxon>
        <taxon>Frankiaceae</taxon>
        <taxon>Parafrankia</taxon>
    </lineage>
</organism>
<dbReference type="AlphaFoldDB" id="A0A0S4QIR7"/>
<evidence type="ECO:0000256" key="3">
    <source>
        <dbReference type="ARBA" id="ARBA00023082"/>
    </source>
</evidence>
<feature type="domain" description="RNA polymerase sigma-70 region 2" evidence="7">
    <location>
        <begin position="23"/>
        <end position="78"/>
    </location>
</feature>
<gene>
    <name evidence="9" type="ORF">Ga0074812_102420</name>
</gene>
<dbReference type="InterPro" id="IPR013324">
    <property type="entry name" value="RNA_pol_sigma_r3/r4-like"/>
</dbReference>
<dbReference type="Pfam" id="PF04542">
    <property type="entry name" value="Sigma70_r2"/>
    <property type="match status" value="1"/>
</dbReference>
<dbReference type="Gene3D" id="1.10.1740.10">
    <property type="match status" value="1"/>
</dbReference>
<dbReference type="InterPro" id="IPR013249">
    <property type="entry name" value="RNA_pol_sigma70_r4_t2"/>
</dbReference>
<dbReference type="PANTHER" id="PTHR43133">
    <property type="entry name" value="RNA POLYMERASE ECF-TYPE SIGMA FACTO"/>
    <property type="match status" value="1"/>
</dbReference>
<dbReference type="EMBL" id="FAOZ01000002">
    <property type="protein sequence ID" value="CUU54410.1"/>
    <property type="molecule type" value="Genomic_DNA"/>
</dbReference>
<dbReference type="InterPro" id="IPR013325">
    <property type="entry name" value="RNA_pol_sigma_r2"/>
</dbReference>
<evidence type="ECO:0000256" key="2">
    <source>
        <dbReference type="ARBA" id="ARBA00023015"/>
    </source>
</evidence>
<keyword evidence="4" id="KW-0238">DNA-binding</keyword>
<dbReference type="SUPFAM" id="SSF88946">
    <property type="entry name" value="Sigma2 domain of RNA polymerase sigma factors"/>
    <property type="match status" value="1"/>
</dbReference>
<sequence>MAEHSASKTAAFELFVATRGTAMLRTAVFLAGDPHTGEDLLQDVLLRAYRHWRRVDDPDAYVRRALVNAAASRRRQRRFREDPLDTATAPIPDSAPDGTDTLSNRDLLFTALRQLPPRQRAVIVLRYFDDLSETQIATAVGCTPGSVKTHAARGLARLRTVLGPENTPVERSSAHD</sequence>
<dbReference type="NCBIfam" id="TIGR02983">
    <property type="entry name" value="SigE-fam_strep"/>
    <property type="match status" value="1"/>
</dbReference>
<evidence type="ECO:0000256" key="5">
    <source>
        <dbReference type="ARBA" id="ARBA00023163"/>
    </source>
</evidence>
<dbReference type="Proteomes" id="UP000198802">
    <property type="component" value="Unassembled WGS sequence"/>
</dbReference>
<keyword evidence="3" id="KW-0731">Sigma factor</keyword>
<dbReference type="InterPro" id="IPR007627">
    <property type="entry name" value="RNA_pol_sigma70_r2"/>
</dbReference>
<dbReference type="GO" id="GO:0003677">
    <property type="term" value="F:DNA binding"/>
    <property type="evidence" value="ECO:0007669"/>
    <property type="project" value="UniProtKB-KW"/>
</dbReference>
<dbReference type="InterPro" id="IPR014325">
    <property type="entry name" value="RNA_pol_sigma-E_actinobac"/>
</dbReference>
<dbReference type="CDD" id="cd06171">
    <property type="entry name" value="Sigma70_r4"/>
    <property type="match status" value="1"/>
</dbReference>
<name>A0A0S4QIR7_9ACTN</name>
<proteinExistence type="inferred from homology"/>
<dbReference type="SUPFAM" id="SSF88659">
    <property type="entry name" value="Sigma3 and sigma4 domains of RNA polymerase sigma factors"/>
    <property type="match status" value="1"/>
</dbReference>
<reference evidence="10" key="1">
    <citation type="submission" date="2015-11" db="EMBL/GenBank/DDBJ databases">
        <authorList>
            <person name="Varghese N."/>
        </authorList>
    </citation>
    <scope>NUCLEOTIDE SEQUENCE [LARGE SCALE GENOMIC DNA]</scope>
    <source>
        <strain evidence="10">DSM 45899</strain>
    </source>
</reference>
<evidence type="ECO:0000256" key="6">
    <source>
        <dbReference type="SAM" id="MobiDB-lite"/>
    </source>
</evidence>
<feature type="region of interest" description="Disordered" evidence="6">
    <location>
        <begin position="77"/>
        <end position="100"/>
    </location>
</feature>
<dbReference type="InterPro" id="IPR036388">
    <property type="entry name" value="WH-like_DNA-bd_sf"/>
</dbReference>
<keyword evidence="10" id="KW-1185">Reference proteome</keyword>
<feature type="domain" description="RNA polymerase sigma factor 70 region 4 type 2" evidence="8">
    <location>
        <begin position="107"/>
        <end position="158"/>
    </location>
</feature>
<dbReference type="InterPro" id="IPR014284">
    <property type="entry name" value="RNA_pol_sigma-70_dom"/>
</dbReference>
<evidence type="ECO:0000313" key="10">
    <source>
        <dbReference type="Proteomes" id="UP000198802"/>
    </source>
</evidence>
<keyword evidence="2" id="KW-0805">Transcription regulation</keyword>
<dbReference type="GO" id="GO:0006352">
    <property type="term" value="P:DNA-templated transcription initiation"/>
    <property type="evidence" value="ECO:0007669"/>
    <property type="project" value="InterPro"/>
</dbReference>
<keyword evidence="5" id="KW-0804">Transcription</keyword>
<accession>A0A0S4QIR7</accession>
<evidence type="ECO:0000256" key="1">
    <source>
        <dbReference type="ARBA" id="ARBA00010641"/>
    </source>
</evidence>
<evidence type="ECO:0000256" key="4">
    <source>
        <dbReference type="ARBA" id="ARBA00023125"/>
    </source>
</evidence>
<protein>
    <submittedName>
        <fullName evidence="9">RNA polymerase sigma-70 factor, sigma-E family</fullName>
    </submittedName>
</protein>
<comment type="similarity">
    <text evidence="1">Belongs to the sigma-70 factor family. ECF subfamily.</text>
</comment>
<dbReference type="GO" id="GO:0016987">
    <property type="term" value="F:sigma factor activity"/>
    <property type="evidence" value="ECO:0007669"/>
    <property type="project" value="UniProtKB-KW"/>
</dbReference>
<dbReference type="PANTHER" id="PTHR43133:SF50">
    <property type="entry name" value="ECF RNA POLYMERASE SIGMA FACTOR SIGM"/>
    <property type="match status" value="1"/>
</dbReference>
<dbReference type="Gene3D" id="1.10.10.10">
    <property type="entry name" value="Winged helix-like DNA-binding domain superfamily/Winged helix DNA-binding domain"/>
    <property type="match status" value="1"/>
</dbReference>
<dbReference type="NCBIfam" id="TIGR02937">
    <property type="entry name" value="sigma70-ECF"/>
    <property type="match status" value="1"/>
</dbReference>
<evidence type="ECO:0000259" key="7">
    <source>
        <dbReference type="Pfam" id="PF04542"/>
    </source>
</evidence>
<evidence type="ECO:0000259" key="8">
    <source>
        <dbReference type="Pfam" id="PF08281"/>
    </source>
</evidence>
<dbReference type="RefSeq" id="WP_091272105.1">
    <property type="nucleotide sequence ID" value="NZ_FAOZ01000002.1"/>
</dbReference>
<dbReference type="InterPro" id="IPR039425">
    <property type="entry name" value="RNA_pol_sigma-70-like"/>
</dbReference>
<dbReference type="Pfam" id="PF08281">
    <property type="entry name" value="Sigma70_r4_2"/>
    <property type="match status" value="1"/>
</dbReference>